<proteinExistence type="predicted"/>
<sequence>MLDLDDAARSYMNELRILSTDVHGQEIIVGLTVGESERYIAHQKDFLNPGKHRTFEDKDDYLRLHEKHELARIAVLMAENEARHDQSPRH</sequence>
<comment type="caution">
    <text evidence="1">The sequence shown here is derived from an EMBL/GenBank/DDBJ whole genome shotgun (WGS) entry which is preliminary data.</text>
</comment>
<name>A0ABS0MWX6_PSELU</name>
<dbReference type="EMBL" id="JADTXM010000012">
    <property type="protein sequence ID" value="MBH3440523.1"/>
    <property type="molecule type" value="Genomic_DNA"/>
</dbReference>
<reference evidence="1 2" key="1">
    <citation type="submission" date="2020-11" db="EMBL/GenBank/DDBJ databases">
        <title>Enhanced detection system for hospital associated transmission using whole genome sequencing surveillance.</title>
        <authorList>
            <person name="Harrison L.H."/>
            <person name="Van Tyne D."/>
            <person name="Marsh J.W."/>
            <person name="Griffith M.P."/>
            <person name="Snyder D.J."/>
            <person name="Cooper V.S."/>
            <person name="Mustapha M."/>
        </authorList>
    </citation>
    <scope>NUCLEOTIDE SEQUENCE [LARGE SCALE GENOMIC DNA]</scope>
    <source>
        <strain evidence="1 2">PSB00013</strain>
    </source>
</reference>
<organism evidence="1 2">
    <name type="scientific">Pseudomonas luteola</name>
    <dbReference type="NCBI Taxonomy" id="47886"/>
    <lineage>
        <taxon>Bacteria</taxon>
        <taxon>Pseudomonadati</taxon>
        <taxon>Pseudomonadota</taxon>
        <taxon>Gammaproteobacteria</taxon>
        <taxon>Pseudomonadales</taxon>
        <taxon>Pseudomonadaceae</taxon>
        <taxon>Pseudomonas</taxon>
    </lineage>
</organism>
<evidence type="ECO:0000313" key="2">
    <source>
        <dbReference type="Proteomes" id="UP000638986"/>
    </source>
</evidence>
<protein>
    <submittedName>
        <fullName evidence="1">Uncharacterized protein</fullName>
    </submittedName>
</protein>
<evidence type="ECO:0000313" key="1">
    <source>
        <dbReference type="EMBL" id="MBH3440523.1"/>
    </source>
</evidence>
<dbReference type="Proteomes" id="UP000638986">
    <property type="component" value="Unassembled WGS sequence"/>
</dbReference>
<gene>
    <name evidence="1" type="ORF">I5Q09_17715</name>
</gene>
<accession>A0ABS0MWX6</accession>
<dbReference type="RefSeq" id="WP_197872927.1">
    <property type="nucleotide sequence ID" value="NZ_JADTXM010000012.1"/>
</dbReference>